<dbReference type="InterPro" id="IPR006058">
    <property type="entry name" value="2Fe2S_fd_BS"/>
</dbReference>
<dbReference type="Gene3D" id="2.40.30.10">
    <property type="entry name" value="Translation factors"/>
    <property type="match status" value="1"/>
</dbReference>
<organism evidence="10 11">
    <name type="scientific">Rhodococcus olei</name>
    <dbReference type="NCBI Taxonomy" id="2161675"/>
    <lineage>
        <taxon>Bacteria</taxon>
        <taxon>Bacillati</taxon>
        <taxon>Actinomycetota</taxon>
        <taxon>Actinomycetes</taxon>
        <taxon>Mycobacteriales</taxon>
        <taxon>Nocardiaceae</taxon>
        <taxon>Rhodococcus</taxon>
    </lineage>
</organism>
<keyword evidence="6" id="KW-0408">Iron</keyword>
<name>A0ABP8PS51_9NOCA</name>
<protein>
    <submittedName>
        <fullName evidence="10">PDR/VanB family oxidoreductase</fullName>
    </submittedName>
</protein>
<evidence type="ECO:0000256" key="1">
    <source>
        <dbReference type="ARBA" id="ARBA00001974"/>
    </source>
</evidence>
<dbReference type="SUPFAM" id="SSF54292">
    <property type="entry name" value="2Fe-2S ferredoxin-like"/>
    <property type="match status" value="1"/>
</dbReference>
<dbReference type="Pfam" id="PF00175">
    <property type="entry name" value="NAD_binding_1"/>
    <property type="match status" value="1"/>
</dbReference>
<dbReference type="InterPro" id="IPR036010">
    <property type="entry name" value="2Fe-2S_ferredoxin-like_sf"/>
</dbReference>
<reference evidence="11" key="1">
    <citation type="journal article" date="2019" name="Int. J. Syst. Evol. Microbiol.">
        <title>The Global Catalogue of Microorganisms (GCM) 10K type strain sequencing project: providing services to taxonomists for standard genome sequencing and annotation.</title>
        <authorList>
            <consortium name="The Broad Institute Genomics Platform"/>
            <consortium name="The Broad Institute Genome Sequencing Center for Infectious Disease"/>
            <person name="Wu L."/>
            <person name="Ma J."/>
        </authorList>
    </citation>
    <scope>NUCLEOTIDE SEQUENCE [LARGE SCALE GENOMIC DNA]</scope>
    <source>
        <strain evidence="11">JCM 32206</strain>
    </source>
</reference>
<dbReference type="Proteomes" id="UP001501183">
    <property type="component" value="Unassembled WGS sequence"/>
</dbReference>
<dbReference type="Gene3D" id="3.10.20.30">
    <property type="match status" value="1"/>
</dbReference>
<dbReference type="InterPro" id="IPR017938">
    <property type="entry name" value="Riboflavin_synthase-like_b-brl"/>
</dbReference>
<dbReference type="PROSITE" id="PS51085">
    <property type="entry name" value="2FE2S_FER_2"/>
    <property type="match status" value="1"/>
</dbReference>
<keyword evidence="5" id="KW-0560">Oxidoreductase</keyword>
<keyword evidence="4" id="KW-0479">Metal-binding</keyword>
<evidence type="ECO:0000259" key="8">
    <source>
        <dbReference type="PROSITE" id="PS51085"/>
    </source>
</evidence>
<feature type="domain" description="2Fe-2S ferredoxin-type" evidence="8">
    <location>
        <begin position="246"/>
        <end position="331"/>
    </location>
</feature>
<feature type="domain" description="FAD-binding FR-type" evidence="9">
    <location>
        <begin position="9"/>
        <end position="111"/>
    </location>
</feature>
<dbReference type="Pfam" id="PF00111">
    <property type="entry name" value="Fer2"/>
    <property type="match status" value="1"/>
</dbReference>
<dbReference type="InterPro" id="IPR001433">
    <property type="entry name" value="OxRdtase_FAD/NAD-bd"/>
</dbReference>
<evidence type="ECO:0000256" key="5">
    <source>
        <dbReference type="ARBA" id="ARBA00023002"/>
    </source>
</evidence>
<dbReference type="PANTHER" id="PTHR47354">
    <property type="entry name" value="NADH OXIDOREDUCTASE HCR"/>
    <property type="match status" value="1"/>
</dbReference>
<dbReference type="InterPro" id="IPR012675">
    <property type="entry name" value="Beta-grasp_dom_sf"/>
</dbReference>
<dbReference type="PROSITE" id="PS00197">
    <property type="entry name" value="2FE2S_FER_1"/>
    <property type="match status" value="1"/>
</dbReference>
<dbReference type="PRINTS" id="PR00409">
    <property type="entry name" value="PHDIOXRDTASE"/>
</dbReference>
<dbReference type="PANTHER" id="PTHR47354:SF1">
    <property type="entry name" value="CARNITINE MONOOXYGENASE REDUCTASE SUBUNIT"/>
    <property type="match status" value="1"/>
</dbReference>
<accession>A0ABP8PS51</accession>
<comment type="caution">
    <text evidence="10">The sequence shown here is derived from an EMBL/GenBank/DDBJ whole genome shotgun (WGS) entry which is preliminary data.</text>
</comment>
<gene>
    <name evidence="10" type="ORF">GCM10023094_53870</name>
</gene>
<dbReference type="CDD" id="cd00207">
    <property type="entry name" value="fer2"/>
    <property type="match status" value="1"/>
</dbReference>
<evidence type="ECO:0000256" key="2">
    <source>
        <dbReference type="ARBA" id="ARBA00022630"/>
    </source>
</evidence>
<evidence type="ECO:0000256" key="7">
    <source>
        <dbReference type="ARBA" id="ARBA00023014"/>
    </source>
</evidence>
<dbReference type="SUPFAM" id="SSF52343">
    <property type="entry name" value="Ferredoxin reductase-like, C-terminal NADP-linked domain"/>
    <property type="match status" value="1"/>
</dbReference>
<keyword evidence="11" id="KW-1185">Reference proteome</keyword>
<dbReference type="InterPro" id="IPR001041">
    <property type="entry name" value="2Fe-2S_ferredoxin-type"/>
</dbReference>
<keyword evidence="2" id="KW-0285">Flavoprotein</keyword>
<comment type="cofactor">
    <cofactor evidence="1">
        <name>FAD</name>
        <dbReference type="ChEBI" id="CHEBI:57692"/>
    </cofactor>
</comment>
<evidence type="ECO:0000256" key="4">
    <source>
        <dbReference type="ARBA" id="ARBA00022723"/>
    </source>
</evidence>
<dbReference type="PROSITE" id="PS51384">
    <property type="entry name" value="FAD_FR"/>
    <property type="match status" value="1"/>
</dbReference>
<dbReference type="SUPFAM" id="SSF63380">
    <property type="entry name" value="Riboflavin synthase domain-like"/>
    <property type="match status" value="1"/>
</dbReference>
<keyword evidence="3" id="KW-0001">2Fe-2S</keyword>
<evidence type="ECO:0000259" key="9">
    <source>
        <dbReference type="PROSITE" id="PS51384"/>
    </source>
</evidence>
<evidence type="ECO:0000256" key="3">
    <source>
        <dbReference type="ARBA" id="ARBA00022714"/>
    </source>
</evidence>
<keyword evidence="7" id="KW-0411">Iron-sulfur</keyword>
<evidence type="ECO:0000313" key="10">
    <source>
        <dbReference type="EMBL" id="GAA4490469.1"/>
    </source>
</evidence>
<dbReference type="InterPro" id="IPR017927">
    <property type="entry name" value="FAD-bd_FR_type"/>
</dbReference>
<dbReference type="EMBL" id="BAABFB010000075">
    <property type="protein sequence ID" value="GAA4490469.1"/>
    <property type="molecule type" value="Genomic_DNA"/>
</dbReference>
<evidence type="ECO:0000313" key="11">
    <source>
        <dbReference type="Proteomes" id="UP001501183"/>
    </source>
</evidence>
<dbReference type="InterPro" id="IPR050415">
    <property type="entry name" value="MRET"/>
</dbReference>
<dbReference type="Gene3D" id="3.40.50.80">
    <property type="entry name" value="Nucleotide-binding domain of ferredoxin-NADP reductase (FNR) module"/>
    <property type="match status" value="1"/>
</dbReference>
<dbReference type="InterPro" id="IPR039261">
    <property type="entry name" value="FNR_nucleotide-bd"/>
</dbReference>
<proteinExistence type="predicted"/>
<evidence type="ECO:0000256" key="6">
    <source>
        <dbReference type="ARBA" id="ARBA00023004"/>
    </source>
</evidence>
<dbReference type="CDD" id="cd06185">
    <property type="entry name" value="PDR_like"/>
    <property type="match status" value="1"/>
</dbReference>
<sequence>MTHLDIDPQRVYPLLVQQVTWEAEDVVSIRLIDPTGSELPAWAPGAHLDLVLPSGKVRQYSLCGDPADRSAYTVAVLRDEQGRGGSREIHDGALVGRTLSVRGPRNHFRLVDDAPSYLFVAGGIGITPLLAMAREVERRGMRWRLVYGGRSRTSMAFLGELDRIGSGKVEVVPQDVRGMLDLDTVLADEPAGSAVYCCGPEGLIRAVEERVDSRFAPDALHVERFGASVVPGAVAAAPERPEDTAFEVELRRTGAVLDVPADRTLLDVVRDSIPDFLSDCEEGFCGACEVRVLEGEPDHHDLLLSDQERACGDRMMICVGRSRSERLVLDL</sequence>